<dbReference type="InterPro" id="IPR027801">
    <property type="entry name" value="CENP-P"/>
</dbReference>
<dbReference type="EMBL" id="JAERUA010000014">
    <property type="protein sequence ID" value="KAI1890387.1"/>
    <property type="molecule type" value="Genomic_DNA"/>
</dbReference>
<evidence type="ECO:0000313" key="1">
    <source>
        <dbReference type="EMBL" id="KAI1890387.1"/>
    </source>
</evidence>
<comment type="caution">
    <text evidence="1">The sequence shown here is derived from an EMBL/GenBank/DDBJ whole genome shotgun (WGS) entry which is preliminary data.</text>
</comment>
<organism evidence="1 2">
    <name type="scientific">Albula goreensis</name>
    <dbReference type="NCBI Taxonomy" id="1534307"/>
    <lineage>
        <taxon>Eukaryota</taxon>
        <taxon>Metazoa</taxon>
        <taxon>Chordata</taxon>
        <taxon>Craniata</taxon>
        <taxon>Vertebrata</taxon>
        <taxon>Euteleostomi</taxon>
        <taxon>Actinopterygii</taxon>
        <taxon>Neopterygii</taxon>
        <taxon>Teleostei</taxon>
        <taxon>Albuliformes</taxon>
        <taxon>Albulidae</taxon>
        <taxon>Albula</taxon>
    </lineage>
</organism>
<protein>
    <recommendedName>
        <fullName evidence="3">Centromere protein P</fullName>
    </recommendedName>
</protein>
<dbReference type="Proteomes" id="UP000829720">
    <property type="component" value="Unassembled WGS sequence"/>
</dbReference>
<evidence type="ECO:0008006" key="3">
    <source>
        <dbReference type="Google" id="ProtNLM"/>
    </source>
</evidence>
<reference evidence="1" key="1">
    <citation type="submission" date="2021-01" db="EMBL/GenBank/DDBJ databases">
        <authorList>
            <person name="Zahm M."/>
            <person name="Roques C."/>
            <person name="Cabau C."/>
            <person name="Klopp C."/>
            <person name="Donnadieu C."/>
            <person name="Jouanno E."/>
            <person name="Lampietro C."/>
            <person name="Louis A."/>
            <person name="Herpin A."/>
            <person name="Echchiki A."/>
            <person name="Berthelot C."/>
            <person name="Parey E."/>
            <person name="Roest-Crollius H."/>
            <person name="Braasch I."/>
            <person name="Postlethwait J."/>
            <person name="Bobe J."/>
            <person name="Montfort J."/>
            <person name="Bouchez O."/>
            <person name="Begum T."/>
            <person name="Mejri S."/>
            <person name="Adams A."/>
            <person name="Chen W.-J."/>
            <person name="Guiguen Y."/>
        </authorList>
    </citation>
    <scope>NUCLEOTIDE SEQUENCE</scope>
    <source>
        <tissue evidence="1">Blood</tissue>
    </source>
</reference>
<gene>
    <name evidence="1" type="ORF">AGOR_G00153200</name>
</gene>
<dbReference type="OrthoDB" id="5976950at2759"/>
<evidence type="ECO:0000313" key="2">
    <source>
        <dbReference type="Proteomes" id="UP000829720"/>
    </source>
</evidence>
<dbReference type="GO" id="GO:0034080">
    <property type="term" value="P:CENP-A containing chromatin assembly"/>
    <property type="evidence" value="ECO:0007669"/>
    <property type="project" value="InterPro"/>
</dbReference>
<keyword evidence="2" id="KW-1185">Reference proteome</keyword>
<dbReference type="PANTHER" id="PTHR28577:SF1">
    <property type="entry name" value="CENTROMERE PROTEIN P"/>
    <property type="match status" value="1"/>
</dbReference>
<dbReference type="AlphaFoldDB" id="A0A8T3D470"/>
<dbReference type="Pfam" id="PF13096">
    <property type="entry name" value="CENP-P"/>
    <property type="match status" value="1"/>
</dbReference>
<dbReference type="PANTHER" id="PTHR28577">
    <property type="entry name" value="CENTROMERE PROTEIN P"/>
    <property type="match status" value="1"/>
</dbReference>
<proteinExistence type="predicted"/>
<accession>A0A8T3D470</accession>
<dbReference type="GO" id="GO:0005634">
    <property type="term" value="C:nucleus"/>
    <property type="evidence" value="ECO:0007669"/>
    <property type="project" value="TreeGrafter"/>
</dbReference>
<name>A0A8T3D470_9TELE</name>
<dbReference type="GO" id="GO:0000775">
    <property type="term" value="C:chromosome, centromeric region"/>
    <property type="evidence" value="ECO:0007669"/>
    <property type="project" value="InterPro"/>
</dbReference>
<sequence>MLCSEKYPEVVSLPQGSRGEVLVIRSSRLPGCTLSVVWSINVTVDGVITPKIDLLAKMPEQALGLDQKNVVENAPQSFQSLLRILGVEASIEAMIVAVSID</sequence>